<comment type="caution">
    <text evidence="1">The sequence shown here is derived from an EMBL/GenBank/DDBJ whole genome shotgun (WGS) entry which is preliminary data.</text>
</comment>
<dbReference type="RefSeq" id="WP_280692155.1">
    <property type="nucleotide sequence ID" value="NZ_JANQDL010000049.1"/>
</dbReference>
<protein>
    <submittedName>
        <fullName evidence="1">Uncharacterized protein</fullName>
    </submittedName>
</protein>
<evidence type="ECO:0000313" key="2">
    <source>
        <dbReference type="Proteomes" id="UP001159370"/>
    </source>
</evidence>
<proteinExistence type="predicted"/>
<sequence>MGILWEQIADISPYVIVPEFEFEIKIKGIDIIILAEETVQFAQLKTLKGTLTGSQNNRAKKELSIHDNPLFVSAFDLGDWTFNNPKINRIAGKNFWNNIYINYDIFEAHVRTLLQTIDKAFAELATK</sequence>
<dbReference type="EMBL" id="JANQDL010000049">
    <property type="protein sequence ID" value="MDH6063448.1"/>
    <property type="molecule type" value="Genomic_DNA"/>
</dbReference>
<name>A0AA43KEZ3_9CYAN</name>
<organism evidence="1 2">
    <name type="scientific">Umezakia ovalisporum FSS-62</name>
    <dbReference type="NCBI Taxonomy" id="2971776"/>
    <lineage>
        <taxon>Bacteria</taxon>
        <taxon>Bacillati</taxon>
        <taxon>Cyanobacteriota</taxon>
        <taxon>Cyanophyceae</taxon>
        <taxon>Nostocales</taxon>
        <taxon>Nodulariaceae</taxon>
        <taxon>Umezakia</taxon>
    </lineage>
</organism>
<accession>A0AA43KEZ3</accession>
<dbReference type="AlphaFoldDB" id="A0AA43KEZ3"/>
<dbReference type="Proteomes" id="UP001159370">
    <property type="component" value="Unassembled WGS sequence"/>
</dbReference>
<evidence type="ECO:0000313" key="1">
    <source>
        <dbReference type="EMBL" id="MDH6063448.1"/>
    </source>
</evidence>
<gene>
    <name evidence="1" type="ORF">NWP23_06600</name>
</gene>
<reference evidence="1 2" key="1">
    <citation type="journal article" date="2023" name="J. Phycol.">
        <title>Chrysosporum ovalisporum is synonymous with the true-branching cyanobacterium Umezakia natans (Nostocales/Aphanizomenonaceae).</title>
        <authorList>
            <person name="McGregor G.B."/>
            <person name="Sendall B.C."/>
            <person name="Niiyama Y."/>
            <person name="Tuji A."/>
            <person name="Willis A."/>
        </authorList>
    </citation>
    <scope>NUCLEOTIDE SEQUENCE [LARGE SCALE GENOMIC DNA]</scope>
    <source>
        <strain evidence="1 2">FSS-62</strain>
    </source>
</reference>